<evidence type="ECO:0000259" key="8">
    <source>
        <dbReference type="PROSITE" id="PS50850"/>
    </source>
</evidence>
<feature type="transmembrane region" description="Helical" evidence="7">
    <location>
        <begin position="473"/>
        <end position="494"/>
    </location>
</feature>
<protein>
    <submittedName>
        <fullName evidence="9">MFS general substrate transporter</fullName>
    </submittedName>
</protein>
<evidence type="ECO:0000256" key="4">
    <source>
        <dbReference type="ARBA" id="ARBA00022989"/>
    </source>
</evidence>
<dbReference type="GO" id="GO:0015174">
    <property type="term" value="F:basic amino acid transmembrane transporter activity"/>
    <property type="evidence" value="ECO:0007669"/>
    <property type="project" value="TreeGrafter"/>
</dbReference>
<feature type="transmembrane region" description="Helical" evidence="7">
    <location>
        <begin position="500"/>
        <end position="526"/>
    </location>
</feature>
<sequence length="661" mass="70361">MPGLGPSPRTPARPPRTQYRRAHARTPTDPVTLPGNGHAQHAHAQRTLPPPPGIITALGGDGGYIPLPTQDKDRDPSDSDDEETEVDALTLTGGPSSSSRSSITLSPSSQRIFSDYLNLSKRSENAPARPRPEELSPRAVTWILVQLFTVTIFYGIDSTVVATLATPIASGFGELHRAAWLNSAYLLSVACCTPLYGRLSDIIGRRIAMGIGLSLFILGSALCGLAHSMNVLILARLLQGAGGGGSGLLGAIIISDIVPLRSRALLNGVSSVCWATGSGFGGVYGGLVADALGWRWAFLLQLPPLALVMAGLLWMVDYEVDGQERGGRVWEAVKRRLDWWGSGLLVTGIGALVFSLAFKTNEGLPWSHPLVYLTMTLSFLSLAGFVLVEEYVAPEPVLSLRLLRSMHVAALAWSTFLASAATIALGLFFPMLLQIVRGNSPSGAGMHLIPNTISGACGGVISGFYIRTTGKYWTLIVGLCILQGLPCFLLALIGRGTWEMFTWVVLMPQGFGGSGYNGSTFIAMLSAVRRADIALVTSIAFMFRSCGQVIGMAVSSAIQQSVLERELSSKIQGGDAAAIVAEVRRNATSILDLPLSQRDESIASYATSLHAVFLANGCLALVATLLVLFMKEYPLAESLTDDKDDNAKLEEAYEAAEMSAL</sequence>
<feature type="transmembrane region" description="Helical" evidence="7">
    <location>
        <begin position="176"/>
        <end position="196"/>
    </location>
</feature>
<dbReference type="OrthoDB" id="3437016at2759"/>
<name>A0A167HXQ7_CALVF</name>
<dbReference type="InterPro" id="IPR011701">
    <property type="entry name" value="MFS"/>
</dbReference>
<evidence type="ECO:0000313" key="10">
    <source>
        <dbReference type="Proteomes" id="UP000076738"/>
    </source>
</evidence>
<evidence type="ECO:0000256" key="7">
    <source>
        <dbReference type="SAM" id="Phobius"/>
    </source>
</evidence>
<feature type="transmembrane region" description="Helical" evidence="7">
    <location>
        <begin position="408"/>
        <end position="436"/>
    </location>
</feature>
<dbReference type="Pfam" id="PF07690">
    <property type="entry name" value="MFS_1"/>
    <property type="match status" value="1"/>
</dbReference>
<feature type="transmembrane region" description="Helical" evidence="7">
    <location>
        <begin position="233"/>
        <end position="253"/>
    </location>
</feature>
<dbReference type="SUPFAM" id="SSF103473">
    <property type="entry name" value="MFS general substrate transporter"/>
    <property type="match status" value="1"/>
</dbReference>
<feature type="transmembrane region" description="Helical" evidence="7">
    <location>
        <begin position="139"/>
        <end position="156"/>
    </location>
</feature>
<evidence type="ECO:0000256" key="5">
    <source>
        <dbReference type="ARBA" id="ARBA00023136"/>
    </source>
</evidence>
<feature type="transmembrane region" description="Helical" evidence="7">
    <location>
        <begin position="448"/>
        <end position="466"/>
    </location>
</feature>
<feature type="transmembrane region" description="Helical" evidence="7">
    <location>
        <begin position="208"/>
        <end position="227"/>
    </location>
</feature>
<dbReference type="AlphaFoldDB" id="A0A167HXQ7"/>
<feature type="transmembrane region" description="Helical" evidence="7">
    <location>
        <begin position="265"/>
        <end position="284"/>
    </location>
</feature>
<dbReference type="GO" id="GO:0000329">
    <property type="term" value="C:fungal-type vacuole membrane"/>
    <property type="evidence" value="ECO:0007669"/>
    <property type="project" value="TreeGrafter"/>
</dbReference>
<keyword evidence="5 7" id="KW-0472">Membrane</keyword>
<dbReference type="GO" id="GO:0012505">
    <property type="term" value="C:endomembrane system"/>
    <property type="evidence" value="ECO:0007669"/>
    <property type="project" value="UniProtKB-SubCell"/>
</dbReference>
<feature type="transmembrane region" description="Helical" evidence="7">
    <location>
        <begin position="602"/>
        <end position="629"/>
    </location>
</feature>
<proteinExistence type="predicted"/>
<evidence type="ECO:0000256" key="3">
    <source>
        <dbReference type="ARBA" id="ARBA00022692"/>
    </source>
</evidence>
<dbReference type="PROSITE" id="PS50850">
    <property type="entry name" value="MFS"/>
    <property type="match status" value="1"/>
</dbReference>
<dbReference type="Gene3D" id="1.20.1250.20">
    <property type="entry name" value="MFS general substrate transporter like domains"/>
    <property type="match status" value="2"/>
</dbReference>
<dbReference type="EMBL" id="KV417314">
    <property type="protein sequence ID" value="KZO92088.1"/>
    <property type="molecule type" value="Genomic_DNA"/>
</dbReference>
<feature type="region of interest" description="Disordered" evidence="6">
    <location>
        <begin position="1"/>
        <end position="106"/>
    </location>
</feature>
<feature type="compositionally biased region" description="Low complexity" evidence="6">
    <location>
        <begin position="91"/>
        <end position="106"/>
    </location>
</feature>
<organism evidence="9 10">
    <name type="scientific">Calocera viscosa (strain TUFC12733)</name>
    <dbReference type="NCBI Taxonomy" id="1330018"/>
    <lineage>
        <taxon>Eukaryota</taxon>
        <taxon>Fungi</taxon>
        <taxon>Dikarya</taxon>
        <taxon>Basidiomycota</taxon>
        <taxon>Agaricomycotina</taxon>
        <taxon>Dacrymycetes</taxon>
        <taxon>Dacrymycetales</taxon>
        <taxon>Dacrymycetaceae</taxon>
        <taxon>Calocera</taxon>
    </lineage>
</organism>
<reference evidence="9 10" key="1">
    <citation type="journal article" date="2016" name="Mol. Biol. Evol.">
        <title>Comparative Genomics of Early-Diverging Mushroom-Forming Fungi Provides Insights into the Origins of Lignocellulose Decay Capabilities.</title>
        <authorList>
            <person name="Nagy L.G."/>
            <person name="Riley R."/>
            <person name="Tritt A."/>
            <person name="Adam C."/>
            <person name="Daum C."/>
            <person name="Floudas D."/>
            <person name="Sun H."/>
            <person name="Yadav J.S."/>
            <person name="Pangilinan J."/>
            <person name="Larsson K.H."/>
            <person name="Matsuura K."/>
            <person name="Barry K."/>
            <person name="Labutti K."/>
            <person name="Kuo R."/>
            <person name="Ohm R.A."/>
            <person name="Bhattacharya S.S."/>
            <person name="Shirouzu T."/>
            <person name="Yoshinaga Y."/>
            <person name="Martin F.M."/>
            <person name="Grigoriev I.V."/>
            <person name="Hibbett D.S."/>
        </authorList>
    </citation>
    <scope>NUCLEOTIDE SEQUENCE [LARGE SCALE GENOMIC DNA]</scope>
    <source>
        <strain evidence="9 10">TUFC12733</strain>
    </source>
</reference>
<comment type="subcellular location">
    <subcellularLocation>
        <location evidence="1">Endomembrane system</location>
        <topology evidence="1">Multi-pass membrane protein</topology>
    </subcellularLocation>
</comment>
<dbReference type="GO" id="GO:0005886">
    <property type="term" value="C:plasma membrane"/>
    <property type="evidence" value="ECO:0007669"/>
    <property type="project" value="TreeGrafter"/>
</dbReference>
<dbReference type="Proteomes" id="UP000076738">
    <property type="component" value="Unassembled WGS sequence"/>
</dbReference>
<dbReference type="PANTHER" id="PTHR23501">
    <property type="entry name" value="MAJOR FACILITATOR SUPERFAMILY"/>
    <property type="match status" value="1"/>
</dbReference>
<gene>
    <name evidence="9" type="ORF">CALVIDRAFT_530380</name>
</gene>
<feature type="transmembrane region" description="Helical" evidence="7">
    <location>
        <begin position="337"/>
        <end position="358"/>
    </location>
</feature>
<feature type="domain" description="Major facilitator superfamily (MFS) profile" evidence="8">
    <location>
        <begin position="143"/>
        <end position="635"/>
    </location>
</feature>
<evidence type="ECO:0000256" key="2">
    <source>
        <dbReference type="ARBA" id="ARBA00022448"/>
    </source>
</evidence>
<keyword evidence="4 7" id="KW-1133">Transmembrane helix</keyword>
<feature type="transmembrane region" description="Helical" evidence="7">
    <location>
        <begin position="296"/>
        <end position="316"/>
    </location>
</feature>
<feature type="transmembrane region" description="Helical" evidence="7">
    <location>
        <begin position="370"/>
        <end position="388"/>
    </location>
</feature>
<dbReference type="InterPro" id="IPR036259">
    <property type="entry name" value="MFS_trans_sf"/>
</dbReference>
<keyword evidence="10" id="KW-1185">Reference proteome</keyword>
<evidence type="ECO:0000256" key="6">
    <source>
        <dbReference type="SAM" id="MobiDB-lite"/>
    </source>
</evidence>
<evidence type="ECO:0000313" key="9">
    <source>
        <dbReference type="EMBL" id="KZO92088.1"/>
    </source>
</evidence>
<accession>A0A167HXQ7</accession>
<keyword evidence="2" id="KW-0813">Transport</keyword>
<keyword evidence="3 7" id="KW-0812">Transmembrane</keyword>
<dbReference type="PANTHER" id="PTHR23501:SF191">
    <property type="entry name" value="VACUOLAR BASIC AMINO ACID TRANSPORTER 4"/>
    <property type="match status" value="1"/>
</dbReference>
<evidence type="ECO:0000256" key="1">
    <source>
        <dbReference type="ARBA" id="ARBA00004127"/>
    </source>
</evidence>
<dbReference type="InterPro" id="IPR020846">
    <property type="entry name" value="MFS_dom"/>
</dbReference>